<dbReference type="Gene3D" id="3.30.420.10">
    <property type="entry name" value="Ribonuclease H-like superfamily/Ribonuclease H"/>
    <property type="match status" value="1"/>
</dbReference>
<accession>A0A0F7RVS7</accession>
<reference evidence="12" key="2">
    <citation type="submission" date="2014-06" db="EMBL/GenBank/DDBJ databases">
        <authorList>
            <person name="Ju J."/>
            <person name="Zhang J."/>
        </authorList>
    </citation>
    <scope>NUCLEOTIDE SEQUENCE</scope>
    <source>
        <strain evidence="12">SscI8</strain>
    </source>
</reference>
<evidence type="ECO:0000256" key="2">
    <source>
        <dbReference type="ARBA" id="ARBA00022722"/>
    </source>
</evidence>
<dbReference type="InterPro" id="IPR036397">
    <property type="entry name" value="RNaseH_sf"/>
</dbReference>
<feature type="region of interest" description="Disordered" evidence="10">
    <location>
        <begin position="62"/>
        <end position="85"/>
    </location>
</feature>
<sequence>MKLAAGLLARFSSLAHRHVVPGMNVARYSSRYHTARLSYSSARHDNSEYDWGLDMLEEMRAEGKPARRKLPKTWESTHGGKSWDAASTTATRTAQRQGAKVNVFQFKKTPAQRAKEAEQEELERGLEVYTHKSPAGPPLVAGSSFLAPLSKPSSSSHTLDQPLLPDGTLSNSGSTRLQKPVLAYTANYDEASDLLSCLGPGPMGLDLEWNVSHSGAQRTALLQLCSSSIILIIHLSAMSHRIPPLLTSILQDPNIIKTGVAIRNDALKLQRDYAIDTRNIVELSTLAKLAQPSRWEHVRWLISLRDLTRVYLGRKLRKDSVRVSDWERYPLDEEQIEYAASDTFASLEVLRAVAEYFKPSARVGGGEEGLLERLDRIVQVGDKGPMDLEQALKLSAYDLYQERVGLRELQTQKREQMRTALREVQPQAQARSASPRIKTQARSRSSANQNATSDSDDDFVTVTSVRLAHNRAMHQWLYSHQTLDQVAQSSKVKSTTIAYYLIKALVQAKEKRDKTNDGQRGLLDDFAPADRERLENELKQVGEVFHVQWRRYRALAKQLGWTDAGASGSESEGEKQPAKRPAAAGDASGKTTLQKWASIGKASAEGRTRPPIVVELSDDEVDVNNTSR</sequence>
<dbReference type="GO" id="GO:0006139">
    <property type="term" value="P:nucleobase-containing compound metabolic process"/>
    <property type="evidence" value="ECO:0007669"/>
    <property type="project" value="InterPro"/>
</dbReference>
<protein>
    <recommendedName>
        <fullName evidence="8">3'-5' exonuclease</fullName>
    </recommendedName>
    <alternativeName>
        <fullName evidence="9">Werner Syndrome-like exonuclease</fullName>
    </alternativeName>
</protein>
<evidence type="ECO:0000256" key="7">
    <source>
        <dbReference type="ARBA" id="ARBA00023242"/>
    </source>
</evidence>
<evidence type="ECO:0000256" key="3">
    <source>
        <dbReference type="ARBA" id="ARBA00022723"/>
    </source>
</evidence>
<dbReference type="STRING" id="49012.A0A0F7RVS7"/>
<dbReference type="EMBL" id="CCFA01000809">
    <property type="protein sequence ID" value="CDR99194.1"/>
    <property type="molecule type" value="Genomic_DNA"/>
</dbReference>
<dbReference type="Proteomes" id="UP000242770">
    <property type="component" value="Unassembled WGS sequence"/>
</dbReference>
<dbReference type="PANTHER" id="PTHR13620:SF109">
    <property type="entry name" value="3'-5' EXONUCLEASE"/>
    <property type="match status" value="1"/>
</dbReference>
<dbReference type="GO" id="GO:0008408">
    <property type="term" value="F:3'-5' exonuclease activity"/>
    <property type="evidence" value="ECO:0007669"/>
    <property type="project" value="InterPro"/>
</dbReference>
<keyword evidence="6" id="KW-0460">Magnesium</keyword>
<evidence type="ECO:0000256" key="10">
    <source>
        <dbReference type="SAM" id="MobiDB-lite"/>
    </source>
</evidence>
<evidence type="ECO:0000313" key="14">
    <source>
        <dbReference type="Proteomes" id="UP000242770"/>
    </source>
</evidence>
<dbReference type="Pfam" id="PF01612">
    <property type="entry name" value="DNA_pol_A_exo1"/>
    <property type="match status" value="1"/>
</dbReference>
<dbReference type="GO" id="GO:0046872">
    <property type="term" value="F:metal ion binding"/>
    <property type="evidence" value="ECO:0007669"/>
    <property type="project" value="UniProtKB-KW"/>
</dbReference>
<evidence type="ECO:0000256" key="1">
    <source>
        <dbReference type="ARBA" id="ARBA00004123"/>
    </source>
</evidence>
<keyword evidence="14" id="KW-1185">Reference proteome</keyword>
<dbReference type="AlphaFoldDB" id="A0A0F7RVS7"/>
<dbReference type="EMBL" id="LK056675">
    <property type="protein sequence ID" value="CDR88242.1"/>
    <property type="molecule type" value="Genomic_DNA"/>
</dbReference>
<gene>
    <name evidence="13" type="primary">SSCI15650.1</name>
    <name evidence="12" type="ORF">SPSC_03903</name>
</gene>
<evidence type="ECO:0000313" key="13">
    <source>
        <dbReference type="EMBL" id="CDR99194.1"/>
    </source>
</evidence>
<evidence type="ECO:0000256" key="5">
    <source>
        <dbReference type="ARBA" id="ARBA00022839"/>
    </source>
</evidence>
<keyword evidence="3" id="KW-0479">Metal-binding</keyword>
<organism evidence="13 14">
    <name type="scientific">Sporisorium scitamineum</name>
    <dbReference type="NCBI Taxonomy" id="49012"/>
    <lineage>
        <taxon>Eukaryota</taxon>
        <taxon>Fungi</taxon>
        <taxon>Dikarya</taxon>
        <taxon>Basidiomycota</taxon>
        <taxon>Ustilaginomycotina</taxon>
        <taxon>Ustilaginomycetes</taxon>
        <taxon>Ustilaginales</taxon>
        <taxon>Ustilaginaceae</taxon>
        <taxon>Sporisorium</taxon>
    </lineage>
</organism>
<evidence type="ECO:0000313" key="12">
    <source>
        <dbReference type="EMBL" id="CDR88242.1"/>
    </source>
</evidence>
<evidence type="ECO:0000256" key="9">
    <source>
        <dbReference type="ARBA" id="ARBA00042761"/>
    </source>
</evidence>
<keyword evidence="4" id="KW-0378">Hydrolase</keyword>
<feature type="region of interest" description="Disordered" evidence="10">
    <location>
        <begin position="563"/>
        <end position="628"/>
    </location>
</feature>
<feature type="domain" description="3'-5' exonuclease" evidence="11">
    <location>
        <begin position="185"/>
        <end position="362"/>
    </location>
</feature>
<evidence type="ECO:0000256" key="8">
    <source>
        <dbReference type="ARBA" id="ARBA00040531"/>
    </source>
</evidence>
<keyword evidence="2" id="KW-0540">Nuclease</keyword>
<comment type="subcellular location">
    <subcellularLocation>
        <location evidence="1">Nucleus</location>
    </subcellularLocation>
</comment>
<evidence type="ECO:0000259" key="11">
    <source>
        <dbReference type="SMART" id="SM00474"/>
    </source>
</evidence>
<evidence type="ECO:0000256" key="4">
    <source>
        <dbReference type="ARBA" id="ARBA00022801"/>
    </source>
</evidence>
<evidence type="ECO:0000256" key="6">
    <source>
        <dbReference type="ARBA" id="ARBA00022842"/>
    </source>
</evidence>
<dbReference type="SUPFAM" id="SSF53098">
    <property type="entry name" value="Ribonuclease H-like"/>
    <property type="match status" value="1"/>
</dbReference>
<feature type="region of interest" description="Disordered" evidence="10">
    <location>
        <begin position="143"/>
        <end position="172"/>
    </location>
</feature>
<dbReference type="SMART" id="SM00474">
    <property type="entry name" value="35EXOc"/>
    <property type="match status" value="1"/>
</dbReference>
<name>A0A0F7RVS7_9BASI</name>
<keyword evidence="5" id="KW-0269">Exonuclease</keyword>
<dbReference type="GO" id="GO:0005634">
    <property type="term" value="C:nucleus"/>
    <property type="evidence" value="ECO:0007669"/>
    <property type="project" value="UniProtKB-SubCell"/>
</dbReference>
<feature type="region of interest" description="Disordered" evidence="10">
    <location>
        <begin position="417"/>
        <end position="456"/>
    </location>
</feature>
<reference evidence="13" key="1">
    <citation type="submission" date="2014-06" db="EMBL/GenBank/DDBJ databases">
        <authorList>
            <person name="Berkman J.Paul."/>
        </authorList>
    </citation>
    <scope>NUCLEOTIDE SEQUENCE [LARGE SCALE GENOMIC DNA]</scope>
</reference>
<dbReference type="InterPro" id="IPR002562">
    <property type="entry name" value="3'-5'_exonuclease_dom"/>
</dbReference>
<feature type="compositionally biased region" description="Polar residues" evidence="10">
    <location>
        <begin position="440"/>
        <end position="451"/>
    </location>
</feature>
<proteinExistence type="predicted"/>
<dbReference type="GO" id="GO:0003676">
    <property type="term" value="F:nucleic acid binding"/>
    <property type="evidence" value="ECO:0007669"/>
    <property type="project" value="InterPro"/>
</dbReference>
<dbReference type="OrthoDB" id="18193at2759"/>
<reference evidence="14" key="3">
    <citation type="submission" date="2014-06" db="EMBL/GenBank/DDBJ databases">
        <authorList>
            <person name="Berkman P.J."/>
        </authorList>
    </citation>
    <scope>NUCLEOTIDE SEQUENCE [LARGE SCALE GENOMIC DNA]</scope>
</reference>
<dbReference type="InterPro" id="IPR051132">
    <property type="entry name" value="3-5_Exonuclease_domain"/>
</dbReference>
<keyword evidence="7" id="KW-0539">Nucleus</keyword>
<dbReference type="CDD" id="cd06141">
    <property type="entry name" value="WRN_exo"/>
    <property type="match status" value="1"/>
</dbReference>
<dbReference type="PANTHER" id="PTHR13620">
    <property type="entry name" value="3-5 EXONUCLEASE"/>
    <property type="match status" value="1"/>
</dbReference>
<dbReference type="InterPro" id="IPR012337">
    <property type="entry name" value="RNaseH-like_sf"/>
</dbReference>